<dbReference type="InterPro" id="IPR005824">
    <property type="entry name" value="KOW"/>
</dbReference>
<feature type="domain" description="KOW" evidence="1">
    <location>
        <begin position="369"/>
        <end position="396"/>
    </location>
</feature>
<accession>A0A9P6ZEZ8</accession>
<dbReference type="AlphaFoldDB" id="A0A9P6ZEZ8"/>
<dbReference type="EMBL" id="JABBWD010000280">
    <property type="protein sequence ID" value="KAG1762160.1"/>
    <property type="molecule type" value="Genomic_DNA"/>
</dbReference>
<sequence>MSKCASSNEAELEHTQKHIQLIDRNCRPAPLADAGAWELLEKYLTTDMTYPQLEEEFSSYLGDRYIFNDWKDARDALFSSDGNDSIALANLRALKTSHIPLLSSSPRTDGPSLSTPVEWCRPPKSMMNHLCPKSNLYILTEADEDDDDEEEEEDDSPSVQLLEAAHHFGPSAKDRLAATFDTIFARVKESLPIPSEPCLGHPRKTVLSSRAIEGRMYLLHVNTSLIVISGDSRDYIAEHLRSRGFNVTASIWTAGQLIFKSQKKNAKQLMVQSPNSPNQRGSVALLNRFRLLDDHTSGFDTPFVKKTLAAFLMQFLRIGDSARIISGELCSKIGTVVSTGHASGSVCLEIILDGHQSEIDVRLEDMERLFLVSDEVWVVAGPYLGLEGYIIQISDDMFHVCQHVSKEEVLVSRKCGIVEWIPMGGTMLWFRDANPVLPEDNIVSSVGSWRVQVPVTLVWWIKLPHMIKYTKEKGYDIRPGDVLWKEIKRRYARRTRLGFLLQYPEEIRSITPPPVQLPSNSADDSLSPWTTCTANAEGDCLLSSVAPSLPKFDPWIVNPKNIQDSIDARAENLPHSAPLPWLMGKEYSLTFLLHHTVLKVAVGFMGGRLHKHFVSTACPDRFCVFCTSSNAGAVIQHSSPTTQRKSTGLRSGWGFLQSCALHDKV</sequence>
<gene>
    <name evidence="2" type="ORF">EV702DRAFT_1052638</name>
</gene>
<evidence type="ECO:0000313" key="3">
    <source>
        <dbReference type="Proteomes" id="UP000714275"/>
    </source>
</evidence>
<evidence type="ECO:0000313" key="2">
    <source>
        <dbReference type="EMBL" id="KAG1762160.1"/>
    </source>
</evidence>
<organism evidence="2 3">
    <name type="scientific">Suillus placidus</name>
    <dbReference type="NCBI Taxonomy" id="48579"/>
    <lineage>
        <taxon>Eukaryota</taxon>
        <taxon>Fungi</taxon>
        <taxon>Dikarya</taxon>
        <taxon>Basidiomycota</taxon>
        <taxon>Agaricomycotina</taxon>
        <taxon>Agaricomycetes</taxon>
        <taxon>Agaricomycetidae</taxon>
        <taxon>Boletales</taxon>
        <taxon>Suillineae</taxon>
        <taxon>Suillaceae</taxon>
        <taxon>Suillus</taxon>
    </lineage>
</organism>
<name>A0A9P6ZEZ8_9AGAM</name>
<keyword evidence="3" id="KW-1185">Reference proteome</keyword>
<feature type="domain" description="KOW" evidence="1">
    <location>
        <begin position="315"/>
        <end position="342"/>
    </location>
</feature>
<reference evidence="2" key="1">
    <citation type="journal article" date="2020" name="New Phytol.">
        <title>Comparative genomics reveals dynamic genome evolution in host specialist ectomycorrhizal fungi.</title>
        <authorList>
            <person name="Lofgren L.A."/>
            <person name="Nguyen N.H."/>
            <person name="Vilgalys R."/>
            <person name="Ruytinx J."/>
            <person name="Liao H.L."/>
            <person name="Branco S."/>
            <person name="Kuo A."/>
            <person name="LaButti K."/>
            <person name="Lipzen A."/>
            <person name="Andreopoulos W."/>
            <person name="Pangilinan J."/>
            <person name="Riley R."/>
            <person name="Hundley H."/>
            <person name="Na H."/>
            <person name="Barry K."/>
            <person name="Grigoriev I.V."/>
            <person name="Stajich J.E."/>
            <person name="Kennedy P.G."/>
        </authorList>
    </citation>
    <scope>NUCLEOTIDE SEQUENCE</scope>
    <source>
        <strain evidence="2">DOB743</strain>
    </source>
</reference>
<evidence type="ECO:0000259" key="1">
    <source>
        <dbReference type="SMART" id="SM00739"/>
    </source>
</evidence>
<comment type="caution">
    <text evidence="2">The sequence shown here is derived from an EMBL/GenBank/DDBJ whole genome shotgun (WGS) entry which is preliminary data.</text>
</comment>
<dbReference type="SMART" id="SM00739">
    <property type="entry name" value="KOW"/>
    <property type="match status" value="2"/>
</dbReference>
<proteinExistence type="predicted"/>
<protein>
    <recommendedName>
        <fullName evidence="1">KOW domain-containing protein</fullName>
    </recommendedName>
</protein>
<dbReference type="OrthoDB" id="2683074at2759"/>
<dbReference type="Proteomes" id="UP000714275">
    <property type="component" value="Unassembled WGS sequence"/>
</dbReference>